<feature type="transmembrane region" description="Helical" evidence="1">
    <location>
        <begin position="46"/>
        <end position="67"/>
    </location>
</feature>
<reference evidence="2 3" key="1">
    <citation type="submission" date="2022-06" db="EMBL/GenBank/DDBJ databases">
        <title>Sequencing the genomes of 1000 actinobacteria strains.</title>
        <authorList>
            <person name="Klenk H.-P."/>
        </authorList>
    </citation>
    <scope>NUCLEOTIDE SEQUENCE [LARGE SCALE GENOMIC DNA]</scope>
    <source>
        <strain evidence="2 3">DSM 41656</strain>
    </source>
</reference>
<organism evidence="2 3">
    <name type="scientific">Kitasatospora paracochleata</name>
    <dbReference type="NCBI Taxonomy" id="58354"/>
    <lineage>
        <taxon>Bacteria</taxon>
        <taxon>Bacillati</taxon>
        <taxon>Actinomycetota</taxon>
        <taxon>Actinomycetes</taxon>
        <taxon>Kitasatosporales</taxon>
        <taxon>Streptomycetaceae</taxon>
        <taxon>Kitasatospora</taxon>
    </lineage>
</organism>
<feature type="transmembrane region" description="Helical" evidence="1">
    <location>
        <begin position="111"/>
        <end position="131"/>
    </location>
</feature>
<feature type="transmembrane region" description="Helical" evidence="1">
    <location>
        <begin position="365"/>
        <end position="387"/>
    </location>
</feature>
<feature type="transmembrane region" description="Helical" evidence="1">
    <location>
        <begin position="176"/>
        <end position="193"/>
    </location>
</feature>
<dbReference type="EMBL" id="JAMZDX010000009">
    <property type="protein sequence ID" value="MCP2314524.1"/>
    <property type="molecule type" value="Genomic_DNA"/>
</dbReference>
<accession>A0ABT1JBB5</accession>
<name>A0ABT1JBB5_9ACTN</name>
<feature type="transmembrane region" description="Helical" evidence="1">
    <location>
        <begin position="213"/>
        <end position="234"/>
    </location>
</feature>
<dbReference type="RefSeq" id="WP_253804897.1">
    <property type="nucleotide sequence ID" value="NZ_JAMZDX010000009.1"/>
</dbReference>
<evidence type="ECO:0000313" key="3">
    <source>
        <dbReference type="Proteomes" id="UP001206483"/>
    </source>
</evidence>
<proteinExistence type="predicted"/>
<keyword evidence="1" id="KW-0812">Transmembrane</keyword>
<feature type="transmembrane region" description="Helical" evidence="1">
    <location>
        <begin position="309"/>
        <end position="328"/>
    </location>
</feature>
<evidence type="ECO:0000256" key="1">
    <source>
        <dbReference type="SAM" id="Phobius"/>
    </source>
</evidence>
<feature type="transmembrane region" description="Helical" evidence="1">
    <location>
        <begin position="143"/>
        <end position="164"/>
    </location>
</feature>
<dbReference type="Proteomes" id="UP001206483">
    <property type="component" value="Unassembled WGS sequence"/>
</dbReference>
<comment type="caution">
    <text evidence="2">The sequence shown here is derived from an EMBL/GenBank/DDBJ whole genome shotgun (WGS) entry which is preliminary data.</text>
</comment>
<keyword evidence="1" id="KW-0472">Membrane</keyword>
<keyword evidence="3" id="KW-1185">Reference proteome</keyword>
<evidence type="ECO:0000313" key="2">
    <source>
        <dbReference type="EMBL" id="MCP2314524.1"/>
    </source>
</evidence>
<keyword evidence="1" id="KW-1133">Transmembrane helix</keyword>
<feature type="transmembrane region" description="Helical" evidence="1">
    <location>
        <begin position="335"/>
        <end position="353"/>
    </location>
</feature>
<gene>
    <name evidence="2" type="ORF">FHR36_007725</name>
</gene>
<sequence length="396" mass="40787">MSIGTLLVDTAVAGSAAASLWQAPRALRRPAPSEVANGQRGATPEVALAAVTALIFLNQVLVTVYLLRVHGGDASFVARLLPPGWFDLADGPAMRAFAAHVPAPELLAPCLLRVPALLELPFVLLVFLAVLRRLDPGTYRRAALSPLLPLAAASYTAVFCAVEWQLRTPWTGQDIALRLLSAVLIPPAIAALVRRDARATDRAPAWPPGTAGLLLFAVDLAALGHLVLAVYDTALLYNLGRLPGRLPGAVAAVAVLAATALLRRRIPSATGSAAQPATGLLADGLRRSLVLFFVPALAIRYGVNFGTPLLAAAAGLLVLLAAAVPALATRPRTSALALVPAALAALLAAAAAVRLTTGVHYETALLGAAVAAVAAAVLTCRLADRVLSPAVAGRRR</sequence>
<protein>
    <submittedName>
        <fullName evidence="2">Uncharacterized protein</fullName>
    </submittedName>
</protein>